<evidence type="ECO:0000313" key="5">
    <source>
        <dbReference type="EMBL" id="AQS99289.1"/>
    </source>
</evidence>
<proteinExistence type="inferred from homology"/>
<dbReference type="AlphaFoldDB" id="A0A1S6K7V4"/>
<evidence type="ECO:0000256" key="2">
    <source>
        <dbReference type="ARBA" id="ARBA00022553"/>
    </source>
</evidence>
<dbReference type="PANTHER" id="PTHR43775">
    <property type="entry name" value="FATTY ACID SYNTHASE"/>
    <property type="match status" value="1"/>
</dbReference>
<dbReference type="Pfam" id="PF00109">
    <property type="entry name" value="ketoacyl-synt"/>
    <property type="match status" value="1"/>
</dbReference>
<dbReference type="NCBIfam" id="TIGR04556">
    <property type="entry name" value="PKS_assoc"/>
    <property type="match status" value="1"/>
</dbReference>
<dbReference type="EMBL" id="KX395871">
    <property type="protein sequence ID" value="AQS99289.1"/>
    <property type="molecule type" value="Transcribed_RNA"/>
</dbReference>
<dbReference type="CDD" id="cd00833">
    <property type="entry name" value="PKS"/>
    <property type="match status" value="1"/>
</dbReference>
<dbReference type="Gene3D" id="3.40.47.10">
    <property type="match status" value="1"/>
</dbReference>
<dbReference type="GO" id="GO:0006633">
    <property type="term" value="P:fatty acid biosynthetic process"/>
    <property type="evidence" value="ECO:0007669"/>
    <property type="project" value="TreeGrafter"/>
</dbReference>
<name>A0A1S6K7V4_9DINO</name>
<dbReference type="InterPro" id="IPR030834">
    <property type="entry name" value="PKS_assoc_dom"/>
</dbReference>
<accession>A0A1S6K7V4</accession>
<dbReference type="PROSITE" id="PS52004">
    <property type="entry name" value="KS3_2"/>
    <property type="match status" value="1"/>
</dbReference>
<organism evidence="5">
    <name type="scientific">Gambierdiscus excentricus</name>
    <dbReference type="NCBI Taxonomy" id="986170"/>
    <lineage>
        <taxon>Eukaryota</taxon>
        <taxon>Sar</taxon>
        <taxon>Alveolata</taxon>
        <taxon>Dinophyceae</taxon>
        <taxon>Gonyaulacales</taxon>
        <taxon>Pyrocystaceae</taxon>
        <taxon>Gambierdiscus</taxon>
    </lineage>
</organism>
<reference evidence="5" key="1">
    <citation type="journal article" date="2017" name="J. Eukaryot. Microbiol.">
        <title>Role of Modular Polyketide Synthases in the Production of Polyether Ladder Compounds in Ciguatoxin-producing Gambierdiscus polynesiensis and G.excentricus (Dinophyceae).</title>
        <authorList>
            <person name="Kohli G.S."/>
            <person name="Campbell K."/>
            <person name="John U."/>
            <person name="Smith K.F."/>
            <person name="Fraga S."/>
            <person name="Rhodes L.L."/>
            <person name="Murray S.A."/>
        </authorList>
    </citation>
    <scope>NUCLEOTIDE SEQUENCE</scope>
    <source>
        <strain evidence="5">Contig_38135</strain>
    </source>
</reference>
<keyword evidence="1" id="KW-0596">Phosphopantetheine</keyword>
<comment type="similarity">
    <text evidence="3">Belongs to the thiolase-like superfamily. Beta-ketoacyl-ACP synthases family.</text>
</comment>
<dbReference type="InterPro" id="IPR014031">
    <property type="entry name" value="Ketoacyl_synth_C"/>
</dbReference>
<protein>
    <submittedName>
        <fullName evidence="5">Type I polyketide synthase</fullName>
    </submittedName>
</protein>
<evidence type="ECO:0000256" key="1">
    <source>
        <dbReference type="ARBA" id="ARBA00022450"/>
    </source>
</evidence>
<dbReference type="GO" id="GO:0004312">
    <property type="term" value="F:fatty acid synthase activity"/>
    <property type="evidence" value="ECO:0007669"/>
    <property type="project" value="TreeGrafter"/>
</dbReference>
<dbReference type="InterPro" id="IPR014030">
    <property type="entry name" value="Ketoacyl_synth_N"/>
</dbReference>
<dbReference type="SMART" id="SM00825">
    <property type="entry name" value="PKS_KS"/>
    <property type="match status" value="1"/>
</dbReference>
<dbReference type="SUPFAM" id="SSF53901">
    <property type="entry name" value="Thiolase-like"/>
    <property type="match status" value="1"/>
</dbReference>
<dbReference type="InterPro" id="IPR016039">
    <property type="entry name" value="Thiolase-like"/>
</dbReference>
<dbReference type="Pfam" id="PF02801">
    <property type="entry name" value="Ketoacyl-synt_C"/>
    <property type="match status" value="1"/>
</dbReference>
<keyword evidence="3" id="KW-0808">Transferase</keyword>
<evidence type="ECO:0000259" key="4">
    <source>
        <dbReference type="PROSITE" id="PS52004"/>
    </source>
</evidence>
<dbReference type="InterPro" id="IPR050091">
    <property type="entry name" value="PKS_NRPS_Biosynth_Enz"/>
</dbReference>
<evidence type="ECO:0000256" key="3">
    <source>
        <dbReference type="RuleBase" id="RU003694"/>
    </source>
</evidence>
<dbReference type="PANTHER" id="PTHR43775:SF37">
    <property type="entry name" value="SI:DKEY-61P9.11"/>
    <property type="match status" value="1"/>
</dbReference>
<feature type="domain" description="Ketosynthase family 3 (KS3)" evidence="4">
    <location>
        <begin position="331"/>
        <end position="755"/>
    </location>
</feature>
<keyword evidence="2" id="KW-0597">Phosphoprotein</keyword>
<sequence length="942" mass="102328">MPSKLKAGQLVEIGESKEAFETPLEWRKAGSDGIVQVSGEKGQVTEYDEETGKWMVATFGATMVTVAEDLLRPLTADDVKDFDLVLGPASNAEIMGQELTEHLARKGHVLCKLFVAPEDLVSMVATADRCVEEGAFARLATELEPGYLGKHGTGKTLSIDMDGEDTADFVKESPLKMVEDAISSVGLLLRPFCEGELGFDVYSRSNSMLALPFDGDEDSYVPPDLENEDAASFLSMMWRAKLQVVVNAGPGIAKMTMLPKLAGDAEVPLTVQPGMLAIVATDRYRFQYEPQGKALMIASWFLDEPKEYTISDVSGDLSYVTGSSGPQLPNVRQVPVVSLSDRYAFGVDEPWKLWTGYAKAGWDTQTRHPFQRWDCDIYYEPDADVTSGKSYTCHGGFSDGIELFDCRFFDISPAEAKGMDPTQRQVLEVSYVALQGAGWTKKQLQMKPANIAAFVGLDKNEWNSIPKDIAGGFGASSSANAITSNRFNYCMNLKGASMTIDTACSASLVCTHTGKLYLLHDEYDAVEAVIVCGVNLSMSPFTYIGGCGAGMHSHLGRCFTYNFSADGYARGEATAAIAIKQKPYDKEGGDFALMAGSQVNQDGRSASLTAPNGPSQERCNRAVLKEVKCKPREVDTTECHGTGTSLGDPIEIGAYRKVMAEDPRSEPVTITSSKSNLGHCEGSAGVSGFTKCVLLCMYGEGTPNCHLNCLNPHLDMDGFPGIITSEGLTFKAEHSYNGVLSFGFGGTNACALCWGPNVMTSRAITTKDVYAQIMDKIMNAPAQEVTITGDDWDEWEMGGPERDAKPGDQWDIEIDEDGVVEYTKKEKEVPELGDAYFVTGTFNEWGYDAMDPDGSLAGLHAFTIEIGDTGSEEFQVNADQDPAMTFYPDTIQCTMRSAPVKGPGFIARENAWLVKGEPGDKFRVEFYTSEAGMVSISWIKES</sequence>
<dbReference type="InterPro" id="IPR020841">
    <property type="entry name" value="PKS_Beta-ketoAc_synthase_dom"/>
</dbReference>